<dbReference type="AlphaFoldDB" id="A0A9P9GIZ9"/>
<dbReference type="Pfam" id="PF11905">
    <property type="entry name" value="DUF3425"/>
    <property type="match status" value="1"/>
</dbReference>
<accession>A0A9P9GIZ9</accession>
<dbReference type="InterPro" id="IPR021833">
    <property type="entry name" value="DUF3425"/>
</dbReference>
<dbReference type="PANTHER" id="PTHR38116:SF1">
    <property type="entry name" value="BZIP DOMAIN-CONTAINING PROTEIN"/>
    <property type="match status" value="1"/>
</dbReference>
<name>A0A9P9GIZ9_FUSSL</name>
<keyword evidence="3" id="KW-1185">Reference proteome</keyword>
<evidence type="ECO:0000256" key="1">
    <source>
        <dbReference type="SAM" id="MobiDB-lite"/>
    </source>
</evidence>
<organism evidence="2 3">
    <name type="scientific">Fusarium solani</name>
    <name type="common">Filamentous fungus</name>
    <dbReference type="NCBI Taxonomy" id="169388"/>
    <lineage>
        <taxon>Eukaryota</taxon>
        <taxon>Fungi</taxon>
        <taxon>Dikarya</taxon>
        <taxon>Ascomycota</taxon>
        <taxon>Pezizomycotina</taxon>
        <taxon>Sordariomycetes</taxon>
        <taxon>Hypocreomycetidae</taxon>
        <taxon>Hypocreales</taxon>
        <taxon>Nectriaceae</taxon>
        <taxon>Fusarium</taxon>
        <taxon>Fusarium solani species complex</taxon>
    </lineage>
</organism>
<sequence length="341" mass="39049">MMGHASHGLAEAETSKQRRKLQNRKNQRARRRRLKGKDTETDQASPPFEVRRWRVDEADSFSSQDTDTDTTTVYKSHPPSRTPPSTTERVTVLRVSPPTAHLDQVITMASTPQPFNVNFPLPSDHLLHLIQYNVFRAFISIKRTLNTVSSDPTTCPVFGPCLDDTTRYPPNPNIPPALAPTNLQLTRYHFPWINIIPFARVRDNLIRREGRFDNWELWQDLVGELMSSTAAAWQRGTPVSFSAPVPKLRQSPTLLSGSYMDTDDVTAGRNGLIIWGEPHDMQNWEATPGFLTKWSWAVEGCEELVEISNRWRMKRGEEPMRLSMSDLVPLQEIMLSWCRKE</sequence>
<protein>
    <recommendedName>
        <fullName evidence="4">BZIP domain-containing protein</fullName>
    </recommendedName>
</protein>
<proteinExistence type="predicted"/>
<evidence type="ECO:0008006" key="4">
    <source>
        <dbReference type="Google" id="ProtNLM"/>
    </source>
</evidence>
<dbReference type="EMBL" id="JAGTJS010000020">
    <property type="protein sequence ID" value="KAH7240438.1"/>
    <property type="molecule type" value="Genomic_DNA"/>
</dbReference>
<evidence type="ECO:0000313" key="3">
    <source>
        <dbReference type="Proteomes" id="UP000736672"/>
    </source>
</evidence>
<dbReference type="OrthoDB" id="125347at2759"/>
<reference evidence="2" key="1">
    <citation type="journal article" date="2021" name="Nat. Commun.">
        <title>Genetic determinants of endophytism in the Arabidopsis root mycobiome.</title>
        <authorList>
            <person name="Mesny F."/>
            <person name="Miyauchi S."/>
            <person name="Thiergart T."/>
            <person name="Pickel B."/>
            <person name="Atanasova L."/>
            <person name="Karlsson M."/>
            <person name="Huettel B."/>
            <person name="Barry K.W."/>
            <person name="Haridas S."/>
            <person name="Chen C."/>
            <person name="Bauer D."/>
            <person name="Andreopoulos W."/>
            <person name="Pangilinan J."/>
            <person name="LaButti K."/>
            <person name="Riley R."/>
            <person name="Lipzen A."/>
            <person name="Clum A."/>
            <person name="Drula E."/>
            <person name="Henrissat B."/>
            <person name="Kohler A."/>
            <person name="Grigoriev I.V."/>
            <person name="Martin F.M."/>
            <person name="Hacquard S."/>
        </authorList>
    </citation>
    <scope>NUCLEOTIDE SEQUENCE</scope>
    <source>
        <strain evidence="2">FSSC 5 MPI-SDFR-AT-0091</strain>
    </source>
</reference>
<dbReference type="PANTHER" id="PTHR38116">
    <property type="entry name" value="CHROMOSOME 7, WHOLE GENOME SHOTGUN SEQUENCE"/>
    <property type="match status" value="1"/>
</dbReference>
<feature type="region of interest" description="Disordered" evidence="1">
    <location>
        <begin position="1"/>
        <end position="89"/>
    </location>
</feature>
<feature type="compositionally biased region" description="Basic residues" evidence="1">
    <location>
        <begin position="17"/>
        <end position="35"/>
    </location>
</feature>
<dbReference type="Proteomes" id="UP000736672">
    <property type="component" value="Unassembled WGS sequence"/>
</dbReference>
<evidence type="ECO:0000313" key="2">
    <source>
        <dbReference type="EMBL" id="KAH7240438.1"/>
    </source>
</evidence>
<comment type="caution">
    <text evidence="2">The sequence shown here is derived from an EMBL/GenBank/DDBJ whole genome shotgun (WGS) entry which is preliminary data.</text>
</comment>
<gene>
    <name evidence="2" type="ORF">B0J15DRAFT_568355</name>
</gene>